<accession>A0A6A5VI18</accession>
<keyword evidence="3" id="KW-1185">Reference proteome</keyword>
<proteinExistence type="predicted"/>
<feature type="region of interest" description="Disordered" evidence="1">
    <location>
        <begin position="146"/>
        <end position="167"/>
    </location>
</feature>
<dbReference type="EMBL" id="ML976664">
    <property type="protein sequence ID" value="KAF1977243.1"/>
    <property type="molecule type" value="Genomic_DNA"/>
</dbReference>
<name>A0A6A5VI18_9PLEO</name>
<evidence type="ECO:0000313" key="2">
    <source>
        <dbReference type="EMBL" id="KAF1977243.1"/>
    </source>
</evidence>
<evidence type="ECO:0000256" key="1">
    <source>
        <dbReference type="SAM" id="MobiDB-lite"/>
    </source>
</evidence>
<organism evidence="2 3">
    <name type="scientific">Bimuria novae-zelandiae CBS 107.79</name>
    <dbReference type="NCBI Taxonomy" id="1447943"/>
    <lineage>
        <taxon>Eukaryota</taxon>
        <taxon>Fungi</taxon>
        <taxon>Dikarya</taxon>
        <taxon>Ascomycota</taxon>
        <taxon>Pezizomycotina</taxon>
        <taxon>Dothideomycetes</taxon>
        <taxon>Pleosporomycetidae</taxon>
        <taxon>Pleosporales</taxon>
        <taxon>Massarineae</taxon>
        <taxon>Didymosphaeriaceae</taxon>
        <taxon>Bimuria</taxon>
    </lineage>
</organism>
<protein>
    <submittedName>
        <fullName evidence="2">Uncharacterized protein</fullName>
    </submittedName>
</protein>
<gene>
    <name evidence="2" type="ORF">BU23DRAFT_662859</name>
</gene>
<dbReference type="Proteomes" id="UP000800036">
    <property type="component" value="Unassembled WGS sequence"/>
</dbReference>
<sequence>MISWDAIRDLSDRDFDFPFSEFSDDHRRLRAVTKVYFVWAGHAKLDEVDPSNASTFYEEVTSAWTILQQANAKWTPQCGHEELGVCALQPVNPPMLGAATPRTAFSIHDQSRSLSFINNGSNVSYNARTDRIEAFIQTLPTPTFHGGSSVASRASEHRTRKRKTAEDVEAERKRFKKWAEMRDEYTKLTSQHAQLNYYKEKLNKYQRRIEDKMSAQFTAGELLRFQAMESMDDL</sequence>
<evidence type="ECO:0000313" key="3">
    <source>
        <dbReference type="Proteomes" id="UP000800036"/>
    </source>
</evidence>
<dbReference type="AlphaFoldDB" id="A0A6A5VI18"/>
<reference evidence="2" key="1">
    <citation type="journal article" date="2020" name="Stud. Mycol.">
        <title>101 Dothideomycetes genomes: a test case for predicting lifestyles and emergence of pathogens.</title>
        <authorList>
            <person name="Haridas S."/>
            <person name="Albert R."/>
            <person name="Binder M."/>
            <person name="Bloem J."/>
            <person name="Labutti K."/>
            <person name="Salamov A."/>
            <person name="Andreopoulos B."/>
            <person name="Baker S."/>
            <person name="Barry K."/>
            <person name="Bills G."/>
            <person name="Bluhm B."/>
            <person name="Cannon C."/>
            <person name="Castanera R."/>
            <person name="Culley D."/>
            <person name="Daum C."/>
            <person name="Ezra D."/>
            <person name="Gonzalez J."/>
            <person name="Henrissat B."/>
            <person name="Kuo A."/>
            <person name="Liang C."/>
            <person name="Lipzen A."/>
            <person name="Lutzoni F."/>
            <person name="Magnuson J."/>
            <person name="Mondo S."/>
            <person name="Nolan M."/>
            <person name="Ohm R."/>
            <person name="Pangilinan J."/>
            <person name="Park H.-J."/>
            <person name="Ramirez L."/>
            <person name="Alfaro M."/>
            <person name="Sun H."/>
            <person name="Tritt A."/>
            <person name="Yoshinaga Y."/>
            <person name="Zwiers L.-H."/>
            <person name="Turgeon B."/>
            <person name="Goodwin S."/>
            <person name="Spatafora J."/>
            <person name="Crous P."/>
            <person name="Grigoriev I."/>
        </authorList>
    </citation>
    <scope>NUCLEOTIDE SEQUENCE</scope>
    <source>
        <strain evidence="2">CBS 107.79</strain>
    </source>
</reference>